<feature type="region of interest" description="Disordered" evidence="1">
    <location>
        <begin position="1207"/>
        <end position="1252"/>
    </location>
</feature>
<evidence type="ECO:0000313" key="3">
    <source>
        <dbReference type="Proteomes" id="UP001152795"/>
    </source>
</evidence>
<feature type="region of interest" description="Disordered" evidence="1">
    <location>
        <begin position="428"/>
        <end position="453"/>
    </location>
</feature>
<name>A0A6S7H4Z0_PARCT</name>
<dbReference type="OrthoDB" id="10247773at2759"/>
<organism evidence="2 3">
    <name type="scientific">Paramuricea clavata</name>
    <name type="common">Red gorgonian</name>
    <name type="synonym">Violescent sea-whip</name>
    <dbReference type="NCBI Taxonomy" id="317549"/>
    <lineage>
        <taxon>Eukaryota</taxon>
        <taxon>Metazoa</taxon>
        <taxon>Cnidaria</taxon>
        <taxon>Anthozoa</taxon>
        <taxon>Octocorallia</taxon>
        <taxon>Malacalcyonacea</taxon>
        <taxon>Plexauridae</taxon>
        <taxon>Paramuricea</taxon>
    </lineage>
</organism>
<protein>
    <submittedName>
        <fullName evidence="2">Tyrosine- kinase SPK-1</fullName>
    </submittedName>
</protein>
<dbReference type="Proteomes" id="UP001152795">
    <property type="component" value="Unassembled WGS sequence"/>
</dbReference>
<sequence>MINADIWAYGMVVFNIINPGLKHPYEKNLENCCAGDAPLHLLQRFAKENVMPVAQPKYALRQKEEWAGLKKIYETCATITPSSRPSMTEVFKLVQAERKSTTITSSLHRNSMEVHLKVSQATAISNVDQELQKEQENVGDQDIQDDATNACAFLTVLTAHELHEANEMSWDDIVTMAESIIVTEPHVFNRFRDVYQYYDVMEAYTLLKINNCLPDRYAFTEELPYKDGALSDIGKERLLKAMTSVSSQCPSFGFFTCEKFIFLIGSYNSDMFVLDTHEVPVTAGGRCTALLRRFSGANENSAEECCKWLWNRLASSKLSGPQSLSMMIKHNLKSTDQECLSLLHHSQKASEQQQMRVDERIDKLPQTDNPSDNERLKLINTPEFTIHDEEVTTHVELNWTSQTRDQSDIEIDCRYVVHETMNEELYRQSKTQYNNDNVDPPHSTSGFEEAKAPLGSIPKVSKRKLEEVIRISSDDSNDDSSDFEIDPPKRKAFRKTQASESSSTDDCDISISNRIVYNYNDDPNLPVYEWATKVKSVQEVLPALLMQPDLAKTCSRIPTSICDDVCFLLDTNKLASQQDWKCDDMGSWKNNGVQRHRIYFKNKSSPDLKKYVSFLEDYPTLIFIQYLFDGKPHRVEPESHGNAKKLNASGYIRTKDGTKSRLEEVSTTETPKSDHKVFTEKGGVRNASSPSDLPRNREQAKYVKSTTKGQRIGFIDSLVILLTQCKREQLQHDEKSFIREVTGAPEMRCVLGYNWQIQNLITFCTDPMNFSVLGVDPTFNLGRFNVTVTTFRNLKVVNKIAGHHPIMIGPLLLSQSKTFDAYNYFFSKLVGLNKEARNILAYGTDGEEELYRALKFSFPYAVHLRCFLHFRENCKAQLKKSNIPEAQQKKFSPTYLDDESEIRLVDAKNEDDLKNKLFSCEEHWNKEESSYLPPGQKPKFYDYILEKIIVINQCMSQSARRNAGLGDPPRPYYTNDSESANAMIKRAVKFKENEISDFVREMSVMVQQQKDDIESAIFNKGPYELAKPPSGSKREPSNEIVTWKSSIKQVHCMTNEKGSQATATVPVPSETVSRHGTLSLQLSSANIPSLPEATLQAIVRKSEELLNREGAITPAPGNNNAYMVASQTTTKPHFVQLKENGKVICDGCPSFTSAKLCAHAIAASEKAGVLEKYIKWLSKNGPKTMNLTSYITYDSNKDTGKKKCQASTVRRKGNRSSRVPPVTNVVDRPFNVTSSTSPSNEPRQQQNLLQPSAVPVLPHQMVETRYSVATLPQQAAQAQHSTPRSTQPAWQAQYSPSSVQQQAVQAHYPAPTLPQQAVQAHYPAPTLPQQAVQAQYTAFPYQLQQLPTLSRLQGQHSFTPQPSKGAFEVHLLQFCPPAVRVCFGCSQTLKPANRIPDAPLDIVIVSRMLRSFNHPITKEKVNKEGNVYFHINNKCISSKQPYFHPSIVTVAHWVESQLTATHISYLRQCGIRI</sequence>
<keyword evidence="2" id="KW-0418">Kinase</keyword>
<keyword evidence="2" id="KW-0808">Transferase</keyword>
<keyword evidence="3" id="KW-1185">Reference proteome</keyword>
<feature type="region of interest" description="Disordered" evidence="1">
    <location>
        <begin position="1273"/>
        <end position="1293"/>
    </location>
</feature>
<dbReference type="GO" id="GO:0005524">
    <property type="term" value="F:ATP binding"/>
    <property type="evidence" value="ECO:0007669"/>
    <property type="project" value="InterPro"/>
</dbReference>
<dbReference type="PROSITE" id="PS50011">
    <property type="entry name" value="PROTEIN_KINASE_DOM"/>
    <property type="match status" value="1"/>
</dbReference>
<proteinExistence type="predicted"/>
<feature type="compositionally biased region" description="Polar residues" evidence="1">
    <location>
        <begin position="1231"/>
        <end position="1250"/>
    </location>
</feature>
<feature type="compositionally biased region" description="Polar residues" evidence="1">
    <location>
        <begin position="428"/>
        <end position="446"/>
    </location>
</feature>
<dbReference type="InterPro" id="IPR000719">
    <property type="entry name" value="Prot_kinase_dom"/>
</dbReference>
<dbReference type="EMBL" id="CACRXK020001922">
    <property type="protein sequence ID" value="CAB3991817.1"/>
    <property type="molecule type" value="Genomic_DNA"/>
</dbReference>
<reference evidence="2" key="1">
    <citation type="submission" date="2020-04" db="EMBL/GenBank/DDBJ databases">
        <authorList>
            <person name="Alioto T."/>
            <person name="Alioto T."/>
            <person name="Gomez Garrido J."/>
        </authorList>
    </citation>
    <scope>NUCLEOTIDE SEQUENCE</scope>
    <source>
        <strain evidence="2">A484AB</strain>
    </source>
</reference>
<feature type="compositionally biased region" description="Polar residues" evidence="1">
    <location>
        <begin position="1273"/>
        <end position="1290"/>
    </location>
</feature>
<evidence type="ECO:0000313" key="2">
    <source>
        <dbReference type="EMBL" id="CAB3991817.1"/>
    </source>
</evidence>
<dbReference type="Gene3D" id="1.10.510.10">
    <property type="entry name" value="Transferase(Phosphotransferase) domain 1"/>
    <property type="match status" value="1"/>
</dbReference>
<feature type="compositionally biased region" description="Acidic residues" evidence="1">
    <location>
        <begin position="475"/>
        <end position="485"/>
    </location>
</feature>
<dbReference type="GO" id="GO:0004672">
    <property type="term" value="F:protein kinase activity"/>
    <property type="evidence" value="ECO:0007669"/>
    <property type="project" value="InterPro"/>
</dbReference>
<accession>A0A6S7H4Z0</accession>
<gene>
    <name evidence="2" type="ORF">PACLA_8A072031</name>
</gene>
<feature type="region of interest" description="Disordered" evidence="1">
    <location>
        <begin position="471"/>
        <end position="506"/>
    </location>
</feature>
<evidence type="ECO:0000256" key="1">
    <source>
        <dbReference type="SAM" id="MobiDB-lite"/>
    </source>
</evidence>
<comment type="caution">
    <text evidence="2">The sequence shown here is derived from an EMBL/GenBank/DDBJ whole genome shotgun (WGS) entry which is preliminary data.</text>
</comment>